<dbReference type="Proteomes" id="UP001219934">
    <property type="component" value="Unassembled WGS sequence"/>
</dbReference>
<comment type="caution">
    <text evidence="2">The sequence shown here is derived from an EMBL/GenBank/DDBJ whole genome shotgun (WGS) entry which is preliminary data.</text>
</comment>
<proteinExistence type="predicted"/>
<dbReference type="AlphaFoldDB" id="A0AAD6AWT5"/>
<accession>A0AAD6AWT5</accession>
<evidence type="ECO:0000313" key="2">
    <source>
        <dbReference type="EMBL" id="KAJ4932493.1"/>
    </source>
</evidence>
<evidence type="ECO:0000313" key="3">
    <source>
        <dbReference type="Proteomes" id="UP001219934"/>
    </source>
</evidence>
<sequence length="128" mass="13899">MEAFPPGSDQLLSWENHALRSAPDASRGYTMGNIMTFIRSPLVVHSSPTSKHIWFDHLPSRPLLATPACTSSILCVIIATLLAIAKSAQCGLANSQSESCLHFVTDNALAQRQPIRSVHTGRDSFVNI</sequence>
<reference evidence="2" key="1">
    <citation type="submission" date="2022-11" db="EMBL/GenBank/DDBJ databases">
        <title>Chromosome-level genome of Pogonophryne albipinna.</title>
        <authorList>
            <person name="Jo E."/>
        </authorList>
    </citation>
    <scope>NUCLEOTIDE SEQUENCE</scope>
    <source>
        <strain evidence="2">SGF0006</strain>
        <tissue evidence="2">Muscle</tissue>
    </source>
</reference>
<keyword evidence="1" id="KW-1133">Transmembrane helix</keyword>
<evidence type="ECO:0000256" key="1">
    <source>
        <dbReference type="SAM" id="Phobius"/>
    </source>
</evidence>
<keyword evidence="3" id="KW-1185">Reference proteome</keyword>
<protein>
    <submittedName>
        <fullName evidence="2">Uncharacterized protein</fullName>
    </submittedName>
</protein>
<keyword evidence="1" id="KW-0812">Transmembrane</keyword>
<dbReference type="EMBL" id="JAPTMU010000014">
    <property type="protein sequence ID" value="KAJ4932493.1"/>
    <property type="molecule type" value="Genomic_DNA"/>
</dbReference>
<feature type="transmembrane region" description="Helical" evidence="1">
    <location>
        <begin position="64"/>
        <end position="85"/>
    </location>
</feature>
<gene>
    <name evidence="2" type="ORF">JOQ06_010913</name>
</gene>
<name>A0AAD6AWT5_9TELE</name>
<keyword evidence="1" id="KW-0472">Membrane</keyword>
<organism evidence="2 3">
    <name type="scientific">Pogonophryne albipinna</name>
    <dbReference type="NCBI Taxonomy" id="1090488"/>
    <lineage>
        <taxon>Eukaryota</taxon>
        <taxon>Metazoa</taxon>
        <taxon>Chordata</taxon>
        <taxon>Craniata</taxon>
        <taxon>Vertebrata</taxon>
        <taxon>Euteleostomi</taxon>
        <taxon>Actinopterygii</taxon>
        <taxon>Neopterygii</taxon>
        <taxon>Teleostei</taxon>
        <taxon>Neoteleostei</taxon>
        <taxon>Acanthomorphata</taxon>
        <taxon>Eupercaria</taxon>
        <taxon>Perciformes</taxon>
        <taxon>Notothenioidei</taxon>
        <taxon>Pogonophryne</taxon>
    </lineage>
</organism>